<dbReference type="InterPro" id="IPR025187">
    <property type="entry name" value="DUF4112"/>
</dbReference>
<name>A0A0H2RTL6_9AGAM</name>
<organism evidence="3 4">
    <name type="scientific">Schizopora paradoxa</name>
    <dbReference type="NCBI Taxonomy" id="27342"/>
    <lineage>
        <taxon>Eukaryota</taxon>
        <taxon>Fungi</taxon>
        <taxon>Dikarya</taxon>
        <taxon>Basidiomycota</taxon>
        <taxon>Agaricomycotina</taxon>
        <taxon>Agaricomycetes</taxon>
        <taxon>Hymenochaetales</taxon>
        <taxon>Schizoporaceae</taxon>
        <taxon>Schizopora</taxon>
    </lineage>
</organism>
<feature type="compositionally biased region" description="Polar residues" evidence="1">
    <location>
        <begin position="1"/>
        <end position="16"/>
    </location>
</feature>
<evidence type="ECO:0000313" key="3">
    <source>
        <dbReference type="EMBL" id="KLO14907.1"/>
    </source>
</evidence>
<sequence>MSQLSPTSKHSQSAPSPTRKGAASKVINSKYGDEVLRVSSESEDPYYYYDEFGKKRKVGQESCRCEFLLTLVIAQRPLPEGLTKKQQKTLSKVRYRAHMLDNKLSFCGKRFGWGSVLSVIPGIGEMGDLVLGATLIIRKCNKEDIPISLRAKMFSILGSACLVGIIPVVGPVLYTQCRPNTRNAHLFEEWLKAKAAETEAPHSGTFSRFTRFQQ</sequence>
<dbReference type="EMBL" id="KQ085937">
    <property type="protein sequence ID" value="KLO14907.1"/>
    <property type="molecule type" value="Genomic_DNA"/>
</dbReference>
<feature type="transmembrane region" description="Helical" evidence="2">
    <location>
        <begin position="154"/>
        <end position="174"/>
    </location>
</feature>
<dbReference type="AlphaFoldDB" id="A0A0H2RTL6"/>
<dbReference type="Proteomes" id="UP000053477">
    <property type="component" value="Unassembled WGS sequence"/>
</dbReference>
<accession>A0A0H2RTL6</accession>
<gene>
    <name evidence="3" type="ORF">SCHPADRAFT_964682</name>
</gene>
<keyword evidence="4" id="KW-1185">Reference proteome</keyword>
<reference evidence="3 4" key="1">
    <citation type="submission" date="2015-04" db="EMBL/GenBank/DDBJ databases">
        <title>Complete genome sequence of Schizopora paradoxa KUC8140, a cosmopolitan wood degrader in East Asia.</title>
        <authorList>
            <consortium name="DOE Joint Genome Institute"/>
            <person name="Min B."/>
            <person name="Park H."/>
            <person name="Jang Y."/>
            <person name="Kim J.-J."/>
            <person name="Kim K.H."/>
            <person name="Pangilinan J."/>
            <person name="Lipzen A."/>
            <person name="Riley R."/>
            <person name="Grigoriev I.V."/>
            <person name="Spatafora J.W."/>
            <person name="Choi I.-G."/>
        </authorList>
    </citation>
    <scope>NUCLEOTIDE SEQUENCE [LARGE SCALE GENOMIC DNA]</scope>
    <source>
        <strain evidence="3 4">KUC8140</strain>
    </source>
</reference>
<dbReference type="OrthoDB" id="2103474at2759"/>
<dbReference type="PANTHER" id="PTHR35519">
    <property type="entry name" value="MEMBRANE PROTEINS"/>
    <property type="match status" value="1"/>
</dbReference>
<dbReference type="PANTHER" id="PTHR35519:SF2">
    <property type="entry name" value="PH DOMAIN PROTEIN"/>
    <property type="match status" value="1"/>
</dbReference>
<dbReference type="InParanoid" id="A0A0H2RTL6"/>
<feature type="region of interest" description="Disordered" evidence="1">
    <location>
        <begin position="1"/>
        <end position="26"/>
    </location>
</feature>
<dbReference type="Pfam" id="PF13430">
    <property type="entry name" value="DUF4112"/>
    <property type="match status" value="1"/>
</dbReference>
<protein>
    <submittedName>
        <fullName evidence="3">Uncharacterized protein</fullName>
    </submittedName>
</protein>
<keyword evidence="2" id="KW-0472">Membrane</keyword>
<evidence type="ECO:0000256" key="2">
    <source>
        <dbReference type="SAM" id="Phobius"/>
    </source>
</evidence>
<evidence type="ECO:0000313" key="4">
    <source>
        <dbReference type="Proteomes" id="UP000053477"/>
    </source>
</evidence>
<evidence type="ECO:0000256" key="1">
    <source>
        <dbReference type="SAM" id="MobiDB-lite"/>
    </source>
</evidence>
<keyword evidence="2" id="KW-1133">Transmembrane helix</keyword>
<dbReference type="STRING" id="27342.A0A0H2RTL6"/>
<proteinExistence type="predicted"/>
<keyword evidence="2" id="KW-0812">Transmembrane</keyword>